<evidence type="ECO:0000256" key="2">
    <source>
        <dbReference type="ARBA" id="ARBA00022448"/>
    </source>
</evidence>
<evidence type="ECO:0000256" key="6">
    <source>
        <dbReference type="ARBA" id="ARBA00023136"/>
    </source>
</evidence>
<dbReference type="InterPro" id="IPR023997">
    <property type="entry name" value="TonB-dep_OMP_SusC/RagA_CS"/>
</dbReference>
<proteinExistence type="inferred from homology"/>
<sequence>MKQKLLSLIFVLTFLVGVSFAQNRQVSGRVTSASDGSPIAGVSVAAVGTTNATQTDGDGNYSINVATDATLAFSYIGYISQRVQVNSRSTININLATDESSLEEVVVTAMGIERSARSLSYGTARVDPEDLVQNSEPDILKSMQGKVAGVDIRTSQGTPGAATRFQVRGNSSFFGDNQPLIIVDGVPYDNTMTETNSMTSGGSAYSSGISNLDPNDIESMNILKGSAAAALYGSRGSNGVVLITTKSGSAKIDQPTSITLRSSVSLENIANLPTYQNAYGAGSQFSYSNSNGSWGPGFDQLDSIPAWPTYVDAGIFEPGSRVPYRAYENNVKDLFNTGVVWENSVNFAGGSSTSGFNVTLSQMDHKGYVPNSSFKRYNLSAGGALKVSDKMNVRGNLTFSNSNQVGGYFGENQVDGAASQFARSLFLARNWDGSLPWETADGRDLNWLGGGQFDHPTWSAYNNYATTLENRVLGSFAIDYTINDWWKVDYMLGANLSFMDRKEIYETSSRAYEGLGALVTDARNHRELETTFKSIFTPKITDDISFTGVIGFNYNQRVTDRDKLTGRRFISEGIYSLTNTAQQQFDIDDLFKRRIMGTFIDATFDYREYLYLTLSGRNDISSTLPKDSRSYFYPGISSSFIFSDAFNLQGDILSYGKVRASWAKVGRDTDPYNLLNTYTIGTNFLGQPTGYISRTAFNPNLTPEFTREFEVGTELAFFNNRINLDLTYYTRNSTDLLAEISVPKSSGYTYYFMNYGKISNKGWEASLGLRPLSPNSPVKWQISAAFTKNKNMVEELIEGTDRTELRGILSGTIGTYLEPGMPFGYLRGTKSLRDDEGNLLINPETGALIEDQSQEHYLGDTNPKFKLGINNVVSYKGFTFAALFDWTKGGSMYSVTNSSLIGRGVTKDTEGREFNAIIPGVYGDPETGQAILDGNGNKIPNGTKLTVNDLYFSPDPTLGQTFGINGASEWSVYDATVYRLREVSIGYDLPQRLFNNNSFIKGLTLSLTGRNLWHFAPNFPKYSNFDPEVNSFGSSSTQGIDLSAAPTTRRYGFNLVARF</sequence>
<evidence type="ECO:0000256" key="8">
    <source>
        <dbReference type="PROSITE-ProRule" id="PRU01360"/>
    </source>
</evidence>
<reference evidence="13 14" key="1">
    <citation type="submission" date="2019-08" db="EMBL/GenBank/DDBJ databases">
        <title>Phlebobacter frassis gen. nov. sp. nov., a new member of family Sphingobacteriaceae isolated from sand fly rearing media.</title>
        <authorList>
            <person name="Kakumanu M.L."/>
            <person name="Marayati B.F."/>
            <person name="Wada-Katsumata A."/>
            <person name="Wasserberg G."/>
            <person name="Schal C."/>
            <person name="Apperson C.S."/>
            <person name="Ponnusamy L."/>
        </authorList>
    </citation>
    <scope>NUCLEOTIDE SEQUENCE [LARGE SCALE GENOMIC DNA]</scope>
    <source>
        <strain evidence="13 14">SSI9</strain>
    </source>
</reference>
<dbReference type="NCBIfam" id="TIGR04056">
    <property type="entry name" value="OMP_RagA_SusC"/>
    <property type="match status" value="1"/>
</dbReference>
<keyword evidence="6 8" id="KW-0472">Membrane</keyword>
<dbReference type="GO" id="GO:0009279">
    <property type="term" value="C:cell outer membrane"/>
    <property type="evidence" value="ECO:0007669"/>
    <property type="project" value="UniProtKB-SubCell"/>
</dbReference>
<feature type="chain" id="PRO_5022802743" evidence="10">
    <location>
        <begin position="22"/>
        <end position="1059"/>
    </location>
</feature>
<dbReference type="NCBIfam" id="TIGR04057">
    <property type="entry name" value="SusC_RagA_signa"/>
    <property type="match status" value="1"/>
</dbReference>
<keyword evidence="3 8" id="KW-1134">Transmembrane beta strand</keyword>
<dbReference type="Gene3D" id="2.170.130.10">
    <property type="entry name" value="TonB-dependent receptor, plug domain"/>
    <property type="match status" value="1"/>
</dbReference>
<comment type="similarity">
    <text evidence="8 9">Belongs to the TonB-dependent receptor family.</text>
</comment>
<evidence type="ECO:0000256" key="1">
    <source>
        <dbReference type="ARBA" id="ARBA00004571"/>
    </source>
</evidence>
<keyword evidence="4 8" id="KW-0812">Transmembrane</keyword>
<feature type="signal peptide" evidence="10">
    <location>
        <begin position="1"/>
        <end position="21"/>
    </location>
</feature>
<keyword evidence="10" id="KW-0732">Signal</keyword>
<dbReference type="SUPFAM" id="SSF49464">
    <property type="entry name" value="Carboxypeptidase regulatory domain-like"/>
    <property type="match status" value="1"/>
</dbReference>
<protein>
    <submittedName>
        <fullName evidence="13">SusC/RagA family TonB-linked outer membrane protein</fullName>
    </submittedName>
</protein>
<dbReference type="InterPro" id="IPR012910">
    <property type="entry name" value="Plug_dom"/>
</dbReference>
<dbReference type="InterPro" id="IPR037066">
    <property type="entry name" value="Plug_dom_sf"/>
</dbReference>
<keyword evidence="7 8" id="KW-0998">Cell outer membrane</keyword>
<evidence type="ECO:0000259" key="12">
    <source>
        <dbReference type="Pfam" id="PF07715"/>
    </source>
</evidence>
<evidence type="ECO:0000256" key="10">
    <source>
        <dbReference type="SAM" id="SignalP"/>
    </source>
</evidence>
<dbReference type="InterPro" id="IPR000531">
    <property type="entry name" value="Beta-barrel_TonB"/>
</dbReference>
<comment type="caution">
    <text evidence="13">The sequence shown here is derived from an EMBL/GenBank/DDBJ whole genome shotgun (WGS) entry which is preliminary data.</text>
</comment>
<evidence type="ECO:0000256" key="7">
    <source>
        <dbReference type="ARBA" id="ARBA00023237"/>
    </source>
</evidence>
<evidence type="ECO:0000256" key="3">
    <source>
        <dbReference type="ARBA" id="ARBA00022452"/>
    </source>
</evidence>
<dbReference type="Gene3D" id="2.60.40.1120">
    <property type="entry name" value="Carboxypeptidase-like, regulatory domain"/>
    <property type="match status" value="1"/>
</dbReference>
<evidence type="ECO:0000313" key="14">
    <source>
        <dbReference type="Proteomes" id="UP000322362"/>
    </source>
</evidence>
<dbReference type="Gene3D" id="2.40.170.20">
    <property type="entry name" value="TonB-dependent receptor, beta-barrel domain"/>
    <property type="match status" value="1"/>
</dbReference>
<dbReference type="Proteomes" id="UP000322362">
    <property type="component" value="Unassembled WGS sequence"/>
</dbReference>
<dbReference type="EMBL" id="VTAV01000012">
    <property type="protein sequence ID" value="TYR34403.1"/>
    <property type="molecule type" value="Genomic_DNA"/>
</dbReference>
<dbReference type="SUPFAM" id="SSF56935">
    <property type="entry name" value="Porins"/>
    <property type="match status" value="1"/>
</dbReference>
<accession>A0A5D4H2D9</accession>
<dbReference type="InterPro" id="IPR036942">
    <property type="entry name" value="Beta-barrel_TonB_sf"/>
</dbReference>
<evidence type="ECO:0000256" key="5">
    <source>
        <dbReference type="ARBA" id="ARBA00023077"/>
    </source>
</evidence>
<keyword evidence="5 9" id="KW-0798">TonB box</keyword>
<evidence type="ECO:0000259" key="11">
    <source>
        <dbReference type="Pfam" id="PF00593"/>
    </source>
</evidence>
<name>A0A5D4H2D9_9SPHI</name>
<keyword evidence="14" id="KW-1185">Reference proteome</keyword>
<dbReference type="RefSeq" id="WP_148920126.1">
    <property type="nucleotide sequence ID" value="NZ_VTAV01000012.1"/>
</dbReference>
<dbReference type="InterPro" id="IPR023996">
    <property type="entry name" value="TonB-dep_OMP_SusC/RagA"/>
</dbReference>
<evidence type="ECO:0000256" key="9">
    <source>
        <dbReference type="RuleBase" id="RU003357"/>
    </source>
</evidence>
<dbReference type="AlphaFoldDB" id="A0A5D4H2D9"/>
<dbReference type="Pfam" id="PF07715">
    <property type="entry name" value="Plug"/>
    <property type="match status" value="1"/>
</dbReference>
<comment type="subcellular location">
    <subcellularLocation>
        <location evidence="1 8">Cell outer membrane</location>
        <topology evidence="1 8">Multi-pass membrane protein</topology>
    </subcellularLocation>
</comment>
<dbReference type="PROSITE" id="PS52016">
    <property type="entry name" value="TONB_DEPENDENT_REC_3"/>
    <property type="match status" value="1"/>
</dbReference>
<evidence type="ECO:0000313" key="13">
    <source>
        <dbReference type="EMBL" id="TYR34403.1"/>
    </source>
</evidence>
<keyword evidence="2 8" id="KW-0813">Transport</keyword>
<gene>
    <name evidence="13" type="ORF">FXV77_15375</name>
</gene>
<evidence type="ECO:0000256" key="4">
    <source>
        <dbReference type="ARBA" id="ARBA00022692"/>
    </source>
</evidence>
<feature type="domain" description="TonB-dependent receptor plug" evidence="12">
    <location>
        <begin position="120"/>
        <end position="240"/>
    </location>
</feature>
<dbReference type="Pfam" id="PF00593">
    <property type="entry name" value="TonB_dep_Rec_b-barrel"/>
    <property type="match status" value="1"/>
</dbReference>
<organism evidence="13 14">
    <name type="scientific">Sphingobacterium phlebotomi</name>
    <dbReference type="NCBI Taxonomy" id="2605433"/>
    <lineage>
        <taxon>Bacteria</taxon>
        <taxon>Pseudomonadati</taxon>
        <taxon>Bacteroidota</taxon>
        <taxon>Sphingobacteriia</taxon>
        <taxon>Sphingobacteriales</taxon>
        <taxon>Sphingobacteriaceae</taxon>
        <taxon>Sphingobacterium</taxon>
    </lineage>
</organism>
<dbReference type="InterPro" id="IPR008969">
    <property type="entry name" value="CarboxyPept-like_regulatory"/>
</dbReference>
<feature type="domain" description="TonB-dependent receptor-like beta-barrel" evidence="11">
    <location>
        <begin position="524"/>
        <end position="790"/>
    </location>
</feature>
<dbReference type="Pfam" id="PF13715">
    <property type="entry name" value="CarbopepD_reg_2"/>
    <property type="match status" value="1"/>
</dbReference>
<dbReference type="InterPro" id="IPR039426">
    <property type="entry name" value="TonB-dep_rcpt-like"/>
</dbReference>